<dbReference type="SUPFAM" id="SSF53474">
    <property type="entry name" value="alpha/beta-Hydrolases"/>
    <property type="match status" value="1"/>
</dbReference>
<name>A7HLW4_FERNB</name>
<evidence type="ECO:0000313" key="5">
    <source>
        <dbReference type="Proteomes" id="UP000002415"/>
    </source>
</evidence>
<dbReference type="Pfam" id="PF20434">
    <property type="entry name" value="BD-FAE"/>
    <property type="match status" value="1"/>
</dbReference>
<dbReference type="InterPro" id="IPR049492">
    <property type="entry name" value="BD-FAE-like_dom"/>
</dbReference>
<dbReference type="PANTHER" id="PTHR48081">
    <property type="entry name" value="AB HYDROLASE SUPERFAMILY PROTEIN C4A8.06C"/>
    <property type="match status" value="1"/>
</dbReference>
<reference evidence="4 5" key="1">
    <citation type="submission" date="2007-07" db="EMBL/GenBank/DDBJ databases">
        <title>Complete sequence of Fervidobacterium nodosum Rt17-B1.</title>
        <authorList>
            <consortium name="US DOE Joint Genome Institute"/>
            <person name="Copeland A."/>
            <person name="Lucas S."/>
            <person name="Lapidus A."/>
            <person name="Barry K."/>
            <person name="Glavina del Rio T."/>
            <person name="Dalin E."/>
            <person name="Tice H."/>
            <person name="Pitluck S."/>
            <person name="Saunders E."/>
            <person name="Brettin T."/>
            <person name="Bruce D."/>
            <person name="Detter J.C."/>
            <person name="Han C."/>
            <person name="Schmutz J."/>
            <person name="Larimer F."/>
            <person name="Land M."/>
            <person name="Hauser L."/>
            <person name="Kyrpides N."/>
            <person name="Mikhailova N."/>
            <person name="Nelson K."/>
            <person name="Gogarten J.P."/>
            <person name="Noll K."/>
            <person name="Richardson P."/>
        </authorList>
    </citation>
    <scope>NUCLEOTIDE SEQUENCE [LARGE SCALE GENOMIC DNA]</scope>
    <source>
        <strain evidence="5">ATCC 35602 / DSM 5306 / Rt17-B1</strain>
    </source>
</reference>
<dbReference type="RefSeq" id="WP_011994211.1">
    <property type="nucleotide sequence ID" value="NC_009718.1"/>
</dbReference>
<evidence type="ECO:0000259" key="3">
    <source>
        <dbReference type="Pfam" id="PF20434"/>
    </source>
</evidence>
<keyword evidence="5" id="KW-1185">Reference proteome</keyword>
<evidence type="ECO:0000313" key="4">
    <source>
        <dbReference type="EMBL" id="ABS60897.1"/>
    </source>
</evidence>
<dbReference type="AlphaFoldDB" id="A7HLW4"/>
<dbReference type="Proteomes" id="UP000002415">
    <property type="component" value="Chromosome"/>
</dbReference>
<keyword evidence="2" id="KW-1133">Transmembrane helix</keyword>
<protein>
    <submittedName>
        <fullName evidence="4">Peptidase S9 prolyl oligopeptidase active site domain protein</fullName>
    </submittedName>
</protein>
<proteinExistence type="predicted"/>
<dbReference type="InterPro" id="IPR029058">
    <property type="entry name" value="AB_hydrolase_fold"/>
</dbReference>
<evidence type="ECO:0000256" key="1">
    <source>
        <dbReference type="ARBA" id="ARBA00022801"/>
    </source>
</evidence>
<dbReference type="KEGG" id="fno:Fnod_1048"/>
<keyword evidence="2" id="KW-0472">Membrane</keyword>
<feature type="transmembrane region" description="Helical" evidence="2">
    <location>
        <begin position="21"/>
        <end position="44"/>
    </location>
</feature>
<sequence length="316" mass="36796">MNKKNILWSVKSKLILFFKMLFYIFSIFLAFWNFSIFVFIIFLVNIPILRKSIFGRLPNDPKTPTWKYAESVRYTEKNSLDIFYPDLERLNLTKFKGIVVFAHGGGWISGYRRQPNNLSWYRYLVSKGFIVATIDYTRGYKAGIEKLIDELIEAVDFVMKKFENQHKIALMGLSAGGHLALLTASRIPEKIERVVSYYAPCDLLDIWESPSLFARFASATTLKRLPRKSKEVYEKYSPVNNIPDNFPKTLLVHGLRDTVVPYVSSVKMFKKLREKKIPSKLLLHPYGSHGFEFVLRDEKTLDMIEKTAMFLEGDVW</sequence>
<dbReference type="OrthoDB" id="24847at2"/>
<gene>
    <name evidence="4" type="ordered locus">Fnod_1048</name>
</gene>
<feature type="domain" description="BD-FAE-like" evidence="3">
    <location>
        <begin position="80"/>
        <end position="272"/>
    </location>
</feature>
<dbReference type="GO" id="GO:0016787">
    <property type="term" value="F:hydrolase activity"/>
    <property type="evidence" value="ECO:0007669"/>
    <property type="project" value="UniProtKB-KW"/>
</dbReference>
<dbReference type="Gene3D" id="3.40.50.1820">
    <property type="entry name" value="alpha/beta hydrolase"/>
    <property type="match status" value="1"/>
</dbReference>
<dbReference type="STRING" id="381764.Fnod_1048"/>
<accession>A7HLW4</accession>
<dbReference type="eggNOG" id="COG0657">
    <property type="taxonomic scope" value="Bacteria"/>
</dbReference>
<keyword evidence="2" id="KW-0812">Transmembrane</keyword>
<reference evidence="4 5" key="2">
    <citation type="journal article" date="2009" name="Proc. Natl. Acad. Sci. U.S.A.">
        <title>On the chimeric nature, thermophilic origin, and phylogenetic placement of the Thermotogales.</title>
        <authorList>
            <person name="Zhaxybayeva O."/>
            <person name="Swithers K.S."/>
            <person name="Lapierre P."/>
            <person name="Fournier G.P."/>
            <person name="Bickhart D.M."/>
            <person name="DeBoy R.T."/>
            <person name="Nelson K.E."/>
            <person name="Nesbo C.L."/>
            <person name="Doolittle W.F."/>
            <person name="Gogarten J.P."/>
            <person name="Noll K.M."/>
        </authorList>
    </citation>
    <scope>NUCLEOTIDE SEQUENCE [LARGE SCALE GENOMIC DNA]</scope>
    <source>
        <strain evidence="5">ATCC 35602 / DSM 5306 / Rt17-B1</strain>
    </source>
</reference>
<dbReference type="HOGENOM" id="CLU_012494_4_0_0"/>
<dbReference type="InterPro" id="IPR050300">
    <property type="entry name" value="GDXG_lipolytic_enzyme"/>
</dbReference>
<dbReference type="EMBL" id="CP000771">
    <property type="protein sequence ID" value="ABS60897.1"/>
    <property type="molecule type" value="Genomic_DNA"/>
</dbReference>
<keyword evidence="1" id="KW-0378">Hydrolase</keyword>
<evidence type="ECO:0000256" key="2">
    <source>
        <dbReference type="SAM" id="Phobius"/>
    </source>
</evidence>
<organism evidence="4 5">
    <name type="scientific">Fervidobacterium nodosum (strain ATCC 35602 / DSM 5306 / Rt17-B1)</name>
    <dbReference type="NCBI Taxonomy" id="381764"/>
    <lineage>
        <taxon>Bacteria</taxon>
        <taxon>Thermotogati</taxon>
        <taxon>Thermotogota</taxon>
        <taxon>Thermotogae</taxon>
        <taxon>Thermotogales</taxon>
        <taxon>Fervidobacteriaceae</taxon>
        <taxon>Fervidobacterium</taxon>
    </lineage>
</organism>